<feature type="transmembrane region" description="Helical" evidence="5">
    <location>
        <begin position="66"/>
        <end position="87"/>
    </location>
</feature>
<dbReference type="InterPro" id="IPR036259">
    <property type="entry name" value="MFS_trans_sf"/>
</dbReference>
<feature type="transmembrane region" description="Helical" evidence="5">
    <location>
        <begin position="329"/>
        <end position="350"/>
    </location>
</feature>
<proteinExistence type="predicted"/>
<keyword evidence="2 5" id="KW-0812">Transmembrane</keyword>
<dbReference type="InterPro" id="IPR020846">
    <property type="entry name" value="MFS_dom"/>
</dbReference>
<dbReference type="PROSITE" id="PS50850">
    <property type="entry name" value="MFS"/>
    <property type="match status" value="1"/>
</dbReference>
<feature type="transmembrane region" description="Helical" evidence="5">
    <location>
        <begin position="199"/>
        <end position="218"/>
    </location>
</feature>
<dbReference type="InterPro" id="IPR011701">
    <property type="entry name" value="MFS"/>
</dbReference>
<feature type="transmembrane region" description="Helical" evidence="5">
    <location>
        <begin position="238"/>
        <end position="255"/>
    </location>
</feature>
<feature type="transmembrane region" description="Helical" evidence="5">
    <location>
        <begin position="159"/>
        <end position="178"/>
    </location>
</feature>
<dbReference type="GO" id="GO:0022857">
    <property type="term" value="F:transmembrane transporter activity"/>
    <property type="evidence" value="ECO:0007669"/>
    <property type="project" value="InterPro"/>
</dbReference>
<evidence type="ECO:0000313" key="8">
    <source>
        <dbReference type="Proteomes" id="UP001236014"/>
    </source>
</evidence>
<feature type="transmembrane region" description="Helical" evidence="5">
    <location>
        <begin position="291"/>
        <end position="317"/>
    </location>
</feature>
<dbReference type="PANTHER" id="PTHR23514">
    <property type="entry name" value="BYPASS OF STOP CODON PROTEIN 6"/>
    <property type="match status" value="1"/>
</dbReference>
<dbReference type="PANTHER" id="PTHR23514:SF13">
    <property type="entry name" value="INNER MEMBRANE PROTEIN YBJJ"/>
    <property type="match status" value="1"/>
</dbReference>
<evidence type="ECO:0000256" key="2">
    <source>
        <dbReference type="ARBA" id="ARBA00022692"/>
    </source>
</evidence>
<keyword evidence="8" id="KW-1185">Reference proteome</keyword>
<feature type="domain" description="Major facilitator superfamily (MFS) profile" evidence="6">
    <location>
        <begin position="1"/>
        <end position="382"/>
    </location>
</feature>
<feature type="transmembrane region" description="Helical" evidence="5">
    <location>
        <begin position="356"/>
        <end position="378"/>
    </location>
</feature>
<comment type="subcellular location">
    <subcellularLocation>
        <location evidence="1">Cell membrane</location>
        <topology evidence="1">Multi-pass membrane protein</topology>
    </subcellularLocation>
</comment>
<evidence type="ECO:0000256" key="1">
    <source>
        <dbReference type="ARBA" id="ARBA00004651"/>
    </source>
</evidence>
<keyword evidence="4 5" id="KW-0472">Membrane</keyword>
<evidence type="ECO:0000256" key="5">
    <source>
        <dbReference type="SAM" id="Phobius"/>
    </source>
</evidence>
<feature type="transmembrane region" description="Helical" evidence="5">
    <location>
        <begin position="130"/>
        <end position="153"/>
    </location>
</feature>
<dbReference type="AlphaFoldDB" id="A0A9Y2N1N0"/>
<sequence>MRDRTAVFAVFALNGAALGSWAPRTPAIAAHVHAVPGVFGLALLGASVGMLRAAPVSGRITERVGARAAVAGSTVVAAVALALVGFAPNVPLLAGALFVLGAGVGSLDVAMNIAGVAVERRTGRAVMPTLHAGFSFGALAGSLLAGLAAGHGWSPARHLSVAAVTALVVLVAVLKAVPGDRPPKETTPPERGKAPIRRPALWLLAAVALCSAIAERASSDWSALLMVTVHGVGQGAAALAYSGFSLAMALARLGGAWSQERFGATRSLAVGAGVAAIGLIGTAVFTPAAFAYVGFALAGAGLAAAFPLALSLAGSAGKRADGGGGERELAFVSTIAYSGFLAGPPMIGGIAQATSYSVSFVVVGLIAALIVPAALVAARARRREELALGLPVR</sequence>
<name>A0A9Y2N1N0_9PSEU</name>
<reference evidence="7 8" key="1">
    <citation type="submission" date="2023-06" db="EMBL/GenBank/DDBJ databases">
        <authorList>
            <person name="Oyuntsetseg B."/>
            <person name="Kim S.B."/>
        </authorList>
    </citation>
    <scope>NUCLEOTIDE SEQUENCE [LARGE SCALE GENOMIC DNA]</scope>
    <source>
        <strain evidence="7 8">2-15</strain>
    </source>
</reference>
<keyword evidence="3 5" id="KW-1133">Transmembrane helix</keyword>
<evidence type="ECO:0000259" key="6">
    <source>
        <dbReference type="PROSITE" id="PS50850"/>
    </source>
</evidence>
<dbReference type="GO" id="GO:0005886">
    <property type="term" value="C:plasma membrane"/>
    <property type="evidence" value="ECO:0007669"/>
    <property type="project" value="UniProtKB-SubCell"/>
</dbReference>
<gene>
    <name evidence="7" type="ORF">QRX50_21560</name>
</gene>
<dbReference type="CDD" id="cd17393">
    <property type="entry name" value="MFS_MosC_like"/>
    <property type="match status" value="1"/>
</dbReference>
<dbReference type="Gene3D" id="1.20.1250.20">
    <property type="entry name" value="MFS general substrate transporter like domains"/>
    <property type="match status" value="2"/>
</dbReference>
<dbReference type="RefSeq" id="WP_285973714.1">
    <property type="nucleotide sequence ID" value="NZ_CP127294.1"/>
</dbReference>
<feature type="transmembrane region" description="Helical" evidence="5">
    <location>
        <begin position="93"/>
        <end position="118"/>
    </location>
</feature>
<feature type="transmembrane region" description="Helical" evidence="5">
    <location>
        <begin position="267"/>
        <end position="285"/>
    </location>
</feature>
<organism evidence="7 8">
    <name type="scientific">Amycolatopsis carbonis</name>
    <dbReference type="NCBI Taxonomy" id="715471"/>
    <lineage>
        <taxon>Bacteria</taxon>
        <taxon>Bacillati</taxon>
        <taxon>Actinomycetota</taxon>
        <taxon>Actinomycetes</taxon>
        <taxon>Pseudonocardiales</taxon>
        <taxon>Pseudonocardiaceae</taxon>
        <taxon>Amycolatopsis</taxon>
    </lineage>
</organism>
<dbReference type="SUPFAM" id="SSF103473">
    <property type="entry name" value="MFS general substrate transporter"/>
    <property type="match status" value="1"/>
</dbReference>
<accession>A0A9Y2N1N0</accession>
<protein>
    <submittedName>
        <fullName evidence="7">MFS transporter</fullName>
    </submittedName>
</protein>
<feature type="transmembrane region" description="Helical" evidence="5">
    <location>
        <begin position="35"/>
        <end position="54"/>
    </location>
</feature>
<evidence type="ECO:0000313" key="7">
    <source>
        <dbReference type="EMBL" id="WIX83157.1"/>
    </source>
</evidence>
<dbReference type="Pfam" id="PF07690">
    <property type="entry name" value="MFS_1"/>
    <property type="match status" value="1"/>
</dbReference>
<dbReference type="KEGG" id="acab:QRX50_21560"/>
<dbReference type="Proteomes" id="UP001236014">
    <property type="component" value="Chromosome"/>
</dbReference>
<dbReference type="EMBL" id="CP127294">
    <property type="protein sequence ID" value="WIX83157.1"/>
    <property type="molecule type" value="Genomic_DNA"/>
</dbReference>
<dbReference type="InterPro" id="IPR051788">
    <property type="entry name" value="MFS_Transporter"/>
</dbReference>
<evidence type="ECO:0000256" key="4">
    <source>
        <dbReference type="ARBA" id="ARBA00023136"/>
    </source>
</evidence>
<evidence type="ECO:0000256" key="3">
    <source>
        <dbReference type="ARBA" id="ARBA00022989"/>
    </source>
</evidence>